<keyword evidence="2" id="KW-1185">Reference proteome</keyword>
<gene>
    <name evidence="1" type="ORF">I532_04205</name>
</gene>
<comment type="caution">
    <text evidence="1">The sequence shown here is derived from an EMBL/GenBank/DDBJ whole genome shotgun (WGS) entry which is preliminary data.</text>
</comment>
<evidence type="ECO:0000313" key="2">
    <source>
        <dbReference type="Proteomes" id="UP000012081"/>
    </source>
</evidence>
<evidence type="ECO:0000313" key="1">
    <source>
        <dbReference type="EMBL" id="EMT54779.1"/>
    </source>
</evidence>
<dbReference type="OrthoDB" id="2667168at2"/>
<organism evidence="1 2">
    <name type="scientific">Brevibacillus borstelensis AK1</name>
    <dbReference type="NCBI Taxonomy" id="1300222"/>
    <lineage>
        <taxon>Bacteria</taxon>
        <taxon>Bacillati</taxon>
        <taxon>Bacillota</taxon>
        <taxon>Bacilli</taxon>
        <taxon>Bacillales</taxon>
        <taxon>Paenibacillaceae</taxon>
        <taxon>Brevibacillus</taxon>
    </lineage>
</organism>
<dbReference type="AlphaFoldDB" id="M8DEK5"/>
<dbReference type="RefSeq" id="WP_003386601.1">
    <property type="nucleotide sequence ID" value="NZ_APBN01000001.1"/>
</dbReference>
<dbReference type="Proteomes" id="UP000012081">
    <property type="component" value="Unassembled WGS sequence"/>
</dbReference>
<name>M8DEK5_9BACL</name>
<proteinExistence type="predicted"/>
<reference evidence="1 2" key="1">
    <citation type="submission" date="2013-03" db="EMBL/GenBank/DDBJ databases">
        <title>Assembly of a new bacterial strain Brevibacillus borstelensis AK1.</title>
        <authorList>
            <person name="Rajan I."/>
            <person name="PoliReddy D."/>
            <person name="Sugumar T."/>
            <person name="Rathinam K."/>
            <person name="Alqarawi S."/>
            <person name="Khalil A.B."/>
            <person name="Sivakumar N."/>
        </authorList>
    </citation>
    <scope>NUCLEOTIDE SEQUENCE [LARGE SCALE GENOMIC DNA]</scope>
    <source>
        <strain evidence="1 2">AK1</strain>
    </source>
</reference>
<dbReference type="EMBL" id="APBN01000001">
    <property type="protein sequence ID" value="EMT54779.1"/>
    <property type="molecule type" value="Genomic_DNA"/>
</dbReference>
<sequence length="117" mass="13059">MTATVKHLTPEEIAATRERAEKATPGPWRVVPDNIGGFPIFDVQDRLDRSLIHTVEDAEFIAHAREDIPKLLAEVERLRTALAEMATYEAPYGLEAEGYEVLRIMARQALDNGGDTQ</sequence>
<protein>
    <recommendedName>
        <fullName evidence="3">Ead/Ea22-like family protein</fullName>
    </recommendedName>
</protein>
<accession>M8DEK5</accession>
<dbReference type="PATRIC" id="fig|1300222.3.peg.871"/>
<dbReference type="STRING" id="1300222.I532_04205"/>
<evidence type="ECO:0008006" key="3">
    <source>
        <dbReference type="Google" id="ProtNLM"/>
    </source>
</evidence>